<evidence type="ECO:0000313" key="7">
    <source>
        <dbReference type="Proteomes" id="UP000323506"/>
    </source>
</evidence>
<accession>A0A5D2FQ72</accession>
<protein>
    <submittedName>
        <fullName evidence="6">Uncharacterized protein</fullName>
    </submittedName>
</protein>
<dbReference type="GO" id="GO:0008380">
    <property type="term" value="P:RNA splicing"/>
    <property type="evidence" value="ECO:0007669"/>
    <property type="project" value="UniProtKB-KW"/>
</dbReference>
<feature type="region of interest" description="Disordered" evidence="5">
    <location>
        <begin position="213"/>
        <end position="243"/>
    </location>
</feature>
<dbReference type="InterPro" id="IPR040169">
    <property type="entry name" value="SUGP1/2"/>
</dbReference>
<evidence type="ECO:0000256" key="4">
    <source>
        <dbReference type="ARBA" id="ARBA00023242"/>
    </source>
</evidence>
<feature type="region of interest" description="Disordered" evidence="5">
    <location>
        <begin position="263"/>
        <end position="314"/>
    </location>
</feature>
<dbReference type="PANTHER" id="PTHR23340:SF0">
    <property type="entry name" value="SURP AND G-PATCH DOMAIN-CONTAINING PROTEIN 1 ISOFORM X1"/>
    <property type="match status" value="1"/>
</dbReference>
<dbReference type="AlphaFoldDB" id="A0A5D2FQ72"/>
<evidence type="ECO:0000256" key="1">
    <source>
        <dbReference type="ARBA" id="ARBA00004123"/>
    </source>
</evidence>
<feature type="region of interest" description="Disordered" evidence="5">
    <location>
        <begin position="23"/>
        <end position="66"/>
    </location>
</feature>
<dbReference type="PANTHER" id="PTHR23340">
    <property type="entry name" value="ARGININE/SERINE RICH SPLICING FACTOR SF4/14"/>
    <property type="match status" value="1"/>
</dbReference>
<comment type="subcellular location">
    <subcellularLocation>
        <location evidence="1">Nucleus</location>
    </subcellularLocation>
</comment>
<evidence type="ECO:0000256" key="2">
    <source>
        <dbReference type="ARBA" id="ARBA00022664"/>
    </source>
</evidence>
<gene>
    <name evidence="6" type="ORF">ES288_A08G172000v1</name>
</gene>
<dbReference type="GO" id="GO:0005654">
    <property type="term" value="C:nucleoplasm"/>
    <property type="evidence" value="ECO:0007669"/>
    <property type="project" value="TreeGrafter"/>
</dbReference>
<feature type="compositionally biased region" description="Basic and acidic residues" evidence="5">
    <location>
        <begin position="23"/>
        <end position="57"/>
    </location>
</feature>
<name>A0A5D2FQ72_GOSDA</name>
<dbReference type="GO" id="GO:0006397">
    <property type="term" value="P:mRNA processing"/>
    <property type="evidence" value="ECO:0007669"/>
    <property type="project" value="UniProtKB-KW"/>
</dbReference>
<feature type="non-terminal residue" evidence="6">
    <location>
        <position position="323"/>
    </location>
</feature>
<organism evidence="6 7">
    <name type="scientific">Gossypium darwinii</name>
    <name type="common">Darwin's cotton</name>
    <name type="synonym">Gossypium barbadense var. darwinii</name>
    <dbReference type="NCBI Taxonomy" id="34276"/>
    <lineage>
        <taxon>Eukaryota</taxon>
        <taxon>Viridiplantae</taxon>
        <taxon>Streptophyta</taxon>
        <taxon>Embryophyta</taxon>
        <taxon>Tracheophyta</taxon>
        <taxon>Spermatophyta</taxon>
        <taxon>Magnoliopsida</taxon>
        <taxon>eudicotyledons</taxon>
        <taxon>Gunneridae</taxon>
        <taxon>Pentapetalae</taxon>
        <taxon>rosids</taxon>
        <taxon>malvids</taxon>
        <taxon>Malvales</taxon>
        <taxon>Malvaceae</taxon>
        <taxon>Malvoideae</taxon>
        <taxon>Gossypium</taxon>
    </lineage>
</organism>
<evidence type="ECO:0000256" key="3">
    <source>
        <dbReference type="ARBA" id="ARBA00023187"/>
    </source>
</evidence>
<dbReference type="EMBL" id="CM017695">
    <property type="protein sequence ID" value="TYH06659.1"/>
    <property type="molecule type" value="Genomic_DNA"/>
</dbReference>
<proteinExistence type="predicted"/>
<keyword evidence="2" id="KW-0507">mRNA processing</keyword>
<keyword evidence="4" id="KW-0539">Nucleus</keyword>
<dbReference type="Proteomes" id="UP000323506">
    <property type="component" value="Chromosome A08"/>
</dbReference>
<keyword evidence="3" id="KW-0508">mRNA splicing</keyword>
<reference evidence="6 7" key="1">
    <citation type="submission" date="2019-06" db="EMBL/GenBank/DDBJ databases">
        <title>WGS assembly of Gossypium darwinii.</title>
        <authorList>
            <person name="Chen Z.J."/>
            <person name="Sreedasyam A."/>
            <person name="Ando A."/>
            <person name="Song Q."/>
            <person name="De L."/>
            <person name="Hulse-Kemp A."/>
            <person name="Ding M."/>
            <person name="Ye W."/>
            <person name="Kirkbride R."/>
            <person name="Jenkins J."/>
            <person name="Plott C."/>
            <person name="Lovell J."/>
            <person name="Lin Y.-M."/>
            <person name="Vaughn R."/>
            <person name="Liu B."/>
            <person name="Li W."/>
            <person name="Simpson S."/>
            <person name="Scheffler B."/>
            <person name="Saski C."/>
            <person name="Grover C."/>
            <person name="Hu G."/>
            <person name="Conover J."/>
            <person name="Carlson J."/>
            <person name="Shu S."/>
            <person name="Boston L."/>
            <person name="Williams M."/>
            <person name="Peterson D."/>
            <person name="Mcgee K."/>
            <person name="Jones D."/>
            <person name="Wendel J."/>
            <person name="Stelly D."/>
            <person name="Grimwood J."/>
            <person name="Schmutz J."/>
        </authorList>
    </citation>
    <scope>NUCLEOTIDE SEQUENCE [LARGE SCALE GENOMIC DNA]</scope>
    <source>
        <strain evidence="6">1808015.09</strain>
    </source>
</reference>
<sequence>MEKGVPSSLFVNYGSFMERFKQLQQQKDEKDKAAALEESKPPKFVKGHECKPSDSHKNTKISSGGKLAFSLKQKPTLVAPPLKLAADDDEEEDQAAGKFSDDRPLKRKKLVTCSTSFPNRSYCEESCGQTSKFCCKNGWQFEHVTRSFSTSCSDYKYYEYRSLKRKKLFYGTRTRKVVLLSFSCLGGTGISASKSTSISCRSVLQQSSYPTPASALYENNEEPRSSLTSVGKSSPSSAPPAADPITMMEFYMKKAAEEEKMRLPKQPKDEMLPPPPLQDAPIKKGHHMGDYIPPKKLEKCAHHPGEVTPDDDKYEQYKKRMML</sequence>
<dbReference type="GO" id="GO:0003723">
    <property type="term" value="F:RNA binding"/>
    <property type="evidence" value="ECO:0007669"/>
    <property type="project" value="TreeGrafter"/>
</dbReference>
<feature type="compositionally biased region" description="Basic and acidic residues" evidence="5">
    <location>
        <begin position="287"/>
        <end position="314"/>
    </location>
</feature>
<keyword evidence="7" id="KW-1185">Reference proteome</keyword>
<evidence type="ECO:0000313" key="6">
    <source>
        <dbReference type="EMBL" id="TYH06659.1"/>
    </source>
</evidence>
<evidence type="ECO:0000256" key="5">
    <source>
        <dbReference type="SAM" id="MobiDB-lite"/>
    </source>
</evidence>